<keyword evidence="3" id="KW-1185">Reference proteome</keyword>
<evidence type="ECO:0000313" key="3">
    <source>
        <dbReference type="Proteomes" id="UP001215280"/>
    </source>
</evidence>
<protein>
    <submittedName>
        <fullName evidence="2">Uncharacterized protein</fullName>
    </submittedName>
</protein>
<feature type="region of interest" description="Disordered" evidence="1">
    <location>
        <begin position="167"/>
        <end position="228"/>
    </location>
</feature>
<feature type="region of interest" description="Disordered" evidence="1">
    <location>
        <begin position="29"/>
        <end position="69"/>
    </location>
</feature>
<dbReference type="EMBL" id="JARJLG010000051">
    <property type="protein sequence ID" value="KAJ7759712.1"/>
    <property type="molecule type" value="Genomic_DNA"/>
</dbReference>
<gene>
    <name evidence="2" type="ORF">DFH07DRAFT_1023264</name>
</gene>
<dbReference type="AlphaFoldDB" id="A0AAD7J974"/>
<accession>A0AAD7J974</accession>
<feature type="compositionally biased region" description="Pro residues" evidence="1">
    <location>
        <begin position="29"/>
        <end position="45"/>
    </location>
</feature>
<proteinExistence type="predicted"/>
<name>A0AAD7J974_9AGAR</name>
<dbReference type="Proteomes" id="UP001215280">
    <property type="component" value="Unassembled WGS sequence"/>
</dbReference>
<organism evidence="2 3">
    <name type="scientific">Mycena maculata</name>
    <dbReference type="NCBI Taxonomy" id="230809"/>
    <lineage>
        <taxon>Eukaryota</taxon>
        <taxon>Fungi</taxon>
        <taxon>Dikarya</taxon>
        <taxon>Basidiomycota</taxon>
        <taxon>Agaricomycotina</taxon>
        <taxon>Agaricomycetes</taxon>
        <taxon>Agaricomycetidae</taxon>
        <taxon>Agaricales</taxon>
        <taxon>Marasmiineae</taxon>
        <taxon>Mycenaceae</taxon>
        <taxon>Mycena</taxon>
    </lineage>
</organism>
<evidence type="ECO:0000256" key="1">
    <source>
        <dbReference type="SAM" id="MobiDB-lite"/>
    </source>
</evidence>
<feature type="compositionally biased region" description="Polar residues" evidence="1">
    <location>
        <begin position="195"/>
        <end position="205"/>
    </location>
</feature>
<comment type="caution">
    <text evidence="2">The sequence shown here is derived from an EMBL/GenBank/DDBJ whole genome shotgun (WGS) entry which is preliminary data.</text>
</comment>
<reference evidence="2" key="1">
    <citation type="submission" date="2023-03" db="EMBL/GenBank/DDBJ databases">
        <title>Massive genome expansion in bonnet fungi (Mycena s.s.) driven by repeated elements and novel gene families across ecological guilds.</title>
        <authorList>
            <consortium name="Lawrence Berkeley National Laboratory"/>
            <person name="Harder C.B."/>
            <person name="Miyauchi S."/>
            <person name="Viragh M."/>
            <person name="Kuo A."/>
            <person name="Thoen E."/>
            <person name="Andreopoulos B."/>
            <person name="Lu D."/>
            <person name="Skrede I."/>
            <person name="Drula E."/>
            <person name="Henrissat B."/>
            <person name="Morin E."/>
            <person name="Kohler A."/>
            <person name="Barry K."/>
            <person name="LaButti K."/>
            <person name="Morin E."/>
            <person name="Salamov A."/>
            <person name="Lipzen A."/>
            <person name="Mereny Z."/>
            <person name="Hegedus B."/>
            <person name="Baldrian P."/>
            <person name="Stursova M."/>
            <person name="Weitz H."/>
            <person name="Taylor A."/>
            <person name="Grigoriev I.V."/>
            <person name="Nagy L.G."/>
            <person name="Martin F."/>
            <person name="Kauserud H."/>
        </authorList>
    </citation>
    <scope>NUCLEOTIDE SEQUENCE</scope>
    <source>
        <strain evidence="2">CBHHK188m</strain>
    </source>
</reference>
<feature type="compositionally biased region" description="Polar residues" evidence="1">
    <location>
        <begin position="92"/>
        <end position="110"/>
    </location>
</feature>
<sequence>MAPAFVPAGPGVMQLPAYNLAHATHVTVPPKPDVMQPPRPAPSPRPAVTHPAPIPRHAPTLPLSAHTYPRTLPLSTHSPTRMSPLSTLDATCTSPLSTPNPTRTLSVRSHQPSRHYAPSAILDPLAPYYLGEQRHGSLGPTPPLSAALSPSESVALDISHSCIEESSVSPGAHASPYPQTPSSVFGSPALPPSSYGASFTSSQSPEPDVSHIGVSEPPEWKESQSIQRPSLITTSRNWTSGFDQQEFLTLDLPNPHMNDWTAQKLDIQAFLQEILPY</sequence>
<evidence type="ECO:0000313" key="2">
    <source>
        <dbReference type="EMBL" id="KAJ7759712.1"/>
    </source>
</evidence>
<feature type="region of interest" description="Disordered" evidence="1">
    <location>
        <begin position="92"/>
        <end position="118"/>
    </location>
</feature>